<dbReference type="InterPro" id="IPR031359">
    <property type="entry name" value="NACHT_N"/>
</dbReference>
<dbReference type="Proteomes" id="UP000184073">
    <property type="component" value="Unassembled WGS sequence"/>
</dbReference>
<evidence type="ECO:0000256" key="2">
    <source>
        <dbReference type="SAM" id="Coils"/>
    </source>
</evidence>
<dbReference type="GeneID" id="63732137"/>
<feature type="compositionally biased region" description="Basic and acidic residues" evidence="3">
    <location>
        <begin position="13"/>
        <end position="22"/>
    </location>
</feature>
<dbReference type="AlphaFoldDB" id="A0A1L9PSD7"/>
<feature type="region of interest" description="Disordered" evidence="3">
    <location>
        <begin position="1"/>
        <end position="82"/>
    </location>
</feature>
<dbReference type="InterPro" id="IPR027417">
    <property type="entry name" value="P-loop_NTPase"/>
</dbReference>
<dbReference type="STRING" id="1036611.A0A1L9PSD7"/>
<feature type="domain" description="Nephrocystin 3-like N-terminal" evidence="5">
    <location>
        <begin position="348"/>
        <end position="519"/>
    </location>
</feature>
<dbReference type="Gene3D" id="3.40.50.300">
    <property type="entry name" value="P-loop containing nucleotide triphosphate hydrolases"/>
    <property type="match status" value="1"/>
</dbReference>
<dbReference type="OrthoDB" id="1577640at2759"/>
<dbReference type="EMBL" id="KV878131">
    <property type="protein sequence ID" value="OJJ04439.1"/>
    <property type="molecule type" value="Genomic_DNA"/>
</dbReference>
<evidence type="ECO:0000313" key="7">
    <source>
        <dbReference type="Proteomes" id="UP000184073"/>
    </source>
</evidence>
<evidence type="ECO:0000259" key="5">
    <source>
        <dbReference type="Pfam" id="PF24883"/>
    </source>
</evidence>
<keyword evidence="1" id="KW-0677">Repeat</keyword>
<sequence length="587" mass="66733">MGFLRALCCSSVDKNDPDDHPTPNRPLHQVREKESQNGQKAPTNGNQGSSSTDVTQGNPEEKPMEKPAEEPKEKPPPRNLWKEAYDGLDRSTQELLPANEQPATDAIQGVIDITTEKYKEFQKGGLRIHRKEKGDINIRDASEEILEAAMKAKDVIAKAVSFDPTGHASSAWVVISFGMSIIQNRLDRRDAIFESAAYLTENLSWFAIVDTNYRNQGTECDKNVDEVLLRAYKAILQFTAEVKKSEKENEAVRTRKSIFPLTDQALSTLKDAVREQKAAVKQWIELSANLDERERAKELLDKADESLEATRRLENKAKTVEKETQVKWMSQFNFSGRQNFLSEKRTRGTGIWLFGSQEYTDWMANPGDVLWLPGITGCGKSVLCSTVIHELSERCELDPYKYLAYWYFHFGDDLTKSVYSMARSLIRQLSRSPLPSSLVKLWDRHRIPGSEPDLKTILRVLDDVLSNIPDQRHVYLVFDALDECPHSPNADSERKLLLCVIVDLLERHKDKVHILATSRPEKDIKDKLERFSTVDLEAHLAEDVKQFVTAAISRDTLQKYSEEIRALIFHTLVNSEDRCLRSAANSA</sequence>
<evidence type="ECO:0000313" key="6">
    <source>
        <dbReference type="EMBL" id="OJJ04439.1"/>
    </source>
</evidence>
<reference evidence="7" key="1">
    <citation type="journal article" date="2017" name="Genome Biol.">
        <title>Comparative genomics reveals high biological diversity and specific adaptations in the industrially and medically important fungal genus Aspergillus.</title>
        <authorList>
            <person name="de Vries R.P."/>
            <person name="Riley R."/>
            <person name="Wiebenga A."/>
            <person name="Aguilar-Osorio G."/>
            <person name="Amillis S."/>
            <person name="Uchima C.A."/>
            <person name="Anderluh G."/>
            <person name="Asadollahi M."/>
            <person name="Askin M."/>
            <person name="Barry K."/>
            <person name="Battaglia E."/>
            <person name="Bayram O."/>
            <person name="Benocci T."/>
            <person name="Braus-Stromeyer S.A."/>
            <person name="Caldana C."/>
            <person name="Canovas D."/>
            <person name="Cerqueira G.C."/>
            <person name="Chen F."/>
            <person name="Chen W."/>
            <person name="Choi C."/>
            <person name="Clum A."/>
            <person name="Dos Santos R.A."/>
            <person name="Damasio A.R."/>
            <person name="Diallinas G."/>
            <person name="Emri T."/>
            <person name="Fekete E."/>
            <person name="Flipphi M."/>
            <person name="Freyberg S."/>
            <person name="Gallo A."/>
            <person name="Gournas C."/>
            <person name="Habgood R."/>
            <person name="Hainaut M."/>
            <person name="Harispe M.L."/>
            <person name="Henrissat B."/>
            <person name="Hilden K.S."/>
            <person name="Hope R."/>
            <person name="Hossain A."/>
            <person name="Karabika E."/>
            <person name="Karaffa L."/>
            <person name="Karanyi Z."/>
            <person name="Krasevec N."/>
            <person name="Kuo A."/>
            <person name="Kusch H."/>
            <person name="LaButti K."/>
            <person name="Lagendijk E.L."/>
            <person name="Lapidus A."/>
            <person name="Levasseur A."/>
            <person name="Lindquist E."/>
            <person name="Lipzen A."/>
            <person name="Logrieco A.F."/>
            <person name="MacCabe A."/>
            <person name="Maekelae M.R."/>
            <person name="Malavazi I."/>
            <person name="Melin P."/>
            <person name="Meyer V."/>
            <person name="Mielnichuk N."/>
            <person name="Miskei M."/>
            <person name="Molnar A.P."/>
            <person name="Mule G."/>
            <person name="Ngan C.Y."/>
            <person name="Orejas M."/>
            <person name="Orosz E."/>
            <person name="Ouedraogo J.P."/>
            <person name="Overkamp K.M."/>
            <person name="Park H.-S."/>
            <person name="Perrone G."/>
            <person name="Piumi F."/>
            <person name="Punt P.J."/>
            <person name="Ram A.F."/>
            <person name="Ramon A."/>
            <person name="Rauscher S."/>
            <person name="Record E."/>
            <person name="Riano-Pachon D.M."/>
            <person name="Robert V."/>
            <person name="Roehrig J."/>
            <person name="Ruller R."/>
            <person name="Salamov A."/>
            <person name="Salih N.S."/>
            <person name="Samson R.A."/>
            <person name="Sandor E."/>
            <person name="Sanguinetti M."/>
            <person name="Schuetze T."/>
            <person name="Sepcic K."/>
            <person name="Shelest E."/>
            <person name="Sherlock G."/>
            <person name="Sophianopoulou V."/>
            <person name="Squina F.M."/>
            <person name="Sun H."/>
            <person name="Susca A."/>
            <person name="Todd R.B."/>
            <person name="Tsang A."/>
            <person name="Unkles S.E."/>
            <person name="van de Wiele N."/>
            <person name="van Rossen-Uffink D."/>
            <person name="Oliveira J.V."/>
            <person name="Vesth T.C."/>
            <person name="Visser J."/>
            <person name="Yu J.-H."/>
            <person name="Zhou M."/>
            <person name="Andersen M.R."/>
            <person name="Archer D.B."/>
            <person name="Baker S.E."/>
            <person name="Benoit I."/>
            <person name="Brakhage A.A."/>
            <person name="Braus G.H."/>
            <person name="Fischer R."/>
            <person name="Frisvad J.C."/>
            <person name="Goldman G.H."/>
            <person name="Houbraken J."/>
            <person name="Oakley B."/>
            <person name="Pocsi I."/>
            <person name="Scazzocchio C."/>
            <person name="Seiboth B."/>
            <person name="vanKuyk P.A."/>
            <person name="Wortman J."/>
            <person name="Dyer P.S."/>
            <person name="Grigoriev I.V."/>
        </authorList>
    </citation>
    <scope>NUCLEOTIDE SEQUENCE [LARGE SCALE GENOMIC DNA]</scope>
    <source>
        <strain evidence="7">CBS 583.65</strain>
    </source>
</reference>
<dbReference type="Pfam" id="PF17100">
    <property type="entry name" value="NACHT_N"/>
    <property type="match status" value="1"/>
</dbReference>
<dbReference type="InterPro" id="IPR056884">
    <property type="entry name" value="NPHP3-like_N"/>
</dbReference>
<dbReference type="Pfam" id="PF24883">
    <property type="entry name" value="NPHP3_N"/>
    <property type="match status" value="1"/>
</dbReference>
<dbReference type="PANTHER" id="PTHR10039">
    <property type="entry name" value="AMELOGENIN"/>
    <property type="match status" value="1"/>
</dbReference>
<evidence type="ECO:0000256" key="3">
    <source>
        <dbReference type="SAM" id="MobiDB-lite"/>
    </source>
</evidence>
<feature type="compositionally biased region" description="Polar residues" evidence="3">
    <location>
        <begin position="36"/>
        <end position="58"/>
    </location>
</feature>
<keyword evidence="7" id="KW-1185">Reference proteome</keyword>
<evidence type="ECO:0000256" key="1">
    <source>
        <dbReference type="ARBA" id="ARBA00022737"/>
    </source>
</evidence>
<feature type="domain" description="NWD NACHT-NTPase N-terminal" evidence="4">
    <location>
        <begin position="80"/>
        <end position="260"/>
    </location>
</feature>
<accession>A0A1L9PSD7</accession>
<proteinExistence type="predicted"/>
<dbReference type="SUPFAM" id="SSF52540">
    <property type="entry name" value="P-loop containing nucleoside triphosphate hydrolases"/>
    <property type="match status" value="1"/>
</dbReference>
<evidence type="ECO:0000259" key="4">
    <source>
        <dbReference type="Pfam" id="PF17100"/>
    </source>
</evidence>
<protein>
    <recommendedName>
        <fullName evidence="8">NACHT domain-containing protein</fullName>
    </recommendedName>
</protein>
<gene>
    <name evidence="6" type="ORF">ASPVEDRAFT_789364</name>
</gene>
<keyword evidence="2" id="KW-0175">Coiled coil</keyword>
<organism evidence="6 7">
    <name type="scientific">Aspergillus versicolor CBS 583.65</name>
    <dbReference type="NCBI Taxonomy" id="1036611"/>
    <lineage>
        <taxon>Eukaryota</taxon>
        <taxon>Fungi</taxon>
        <taxon>Dikarya</taxon>
        <taxon>Ascomycota</taxon>
        <taxon>Pezizomycotina</taxon>
        <taxon>Eurotiomycetes</taxon>
        <taxon>Eurotiomycetidae</taxon>
        <taxon>Eurotiales</taxon>
        <taxon>Aspergillaceae</taxon>
        <taxon>Aspergillus</taxon>
        <taxon>Aspergillus subgen. Nidulantes</taxon>
    </lineage>
</organism>
<feature type="coiled-coil region" evidence="2">
    <location>
        <begin position="293"/>
        <end position="323"/>
    </location>
</feature>
<name>A0A1L9PSD7_ASPVE</name>
<dbReference type="RefSeq" id="XP_040670201.1">
    <property type="nucleotide sequence ID" value="XM_040816626.1"/>
</dbReference>
<evidence type="ECO:0008006" key="8">
    <source>
        <dbReference type="Google" id="ProtNLM"/>
    </source>
</evidence>
<dbReference type="PANTHER" id="PTHR10039:SF16">
    <property type="entry name" value="GPI INOSITOL-DEACYLASE"/>
    <property type="match status" value="1"/>
</dbReference>
<dbReference type="VEuPathDB" id="FungiDB:ASPVEDRAFT_789364"/>
<feature type="compositionally biased region" description="Basic and acidic residues" evidence="3">
    <location>
        <begin position="59"/>
        <end position="82"/>
    </location>
</feature>